<dbReference type="EMBL" id="BNJR01000017">
    <property type="protein sequence ID" value="GHP14784.1"/>
    <property type="molecule type" value="Genomic_DNA"/>
</dbReference>
<accession>A0ABQ3W5Z8</accession>
<dbReference type="SUPFAM" id="SSF89447">
    <property type="entry name" value="AbrB/MazE/MraZ-like"/>
    <property type="match status" value="1"/>
</dbReference>
<dbReference type="Proteomes" id="UP000604765">
    <property type="component" value="Unassembled WGS sequence"/>
</dbReference>
<sequence>MAKIKVRKIGNSLGVILPKDSGISEGDELEYTKEDETIKLSLVEAQKAHDRALIEKSFEDVEKGNLHTEEEMKQIFGKYGWGK</sequence>
<evidence type="ECO:0000313" key="2">
    <source>
        <dbReference type="EMBL" id="GHP14784.1"/>
    </source>
</evidence>
<comment type="caution">
    <text evidence="2">The sequence shown here is derived from an EMBL/GenBank/DDBJ whole genome shotgun (WGS) entry which is preliminary data.</text>
</comment>
<keyword evidence="3" id="KW-1185">Reference proteome</keyword>
<dbReference type="RefSeq" id="WP_203630768.1">
    <property type="nucleotide sequence ID" value="NZ_BNJR01000017.1"/>
</dbReference>
<dbReference type="InterPro" id="IPR007159">
    <property type="entry name" value="SpoVT-AbrB_dom"/>
</dbReference>
<name>A0ABQ3W5Z8_9LACO</name>
<evidence type="ECO:0000313" key="3">
    <source>
        <dbReference type="Proteomes" id="UP000604765"/>
    </source>
</evidence>
<reference evidence="2 3" key="1">
    <citation type="journal article" date="2021" name="Int. J. Syst. Evol. Microbiol.">
        <title>Lentilactobacillus fungorum sp. nov., isolated from spent mushroom substrates.</title>
        <authorList>
            <person name="Tohno M."/>
            <person name="Tanizawa Y."/>
            <person name="Kojima Y."/>
            <person name="Sakamoto M."/>
            <person name="Ohkuma M."/>
            <person name="Kobayashi H."/>
        </authorList>
    </citation>
    <scope>NUCLEOTIDE SEQUENCE [LARGE SCALE GENOMIC DNA]</scope>
    <source>
        <strain evidence="2 3">YK48G</strain>
    </source>
</reference>
<gene>
    <name evidence="2" type="ORF">YK48G_22090</name>
</gene>
<organism evidence="2 3">
    <name type="scientific">Lentilactobacillus fungorum</name>
    <dbReference type="NCBI Taxonomy" id="2201250"/>
    <lineage>
        <taxon>Bacteria</taxon>
        <taxon>Bacillati</taxon>
        <taxon>Bacillota</taxon>
        <taxon>Bacilli</taxon>
        <taxon>Lactobacillales</taxon>
        <taxon>Lactobacillaceae</taxon>
        <taxon>Lentilactobacillus</taxon>
    </lineage>
</organism>
<dbReference type="InterPro" id="IPR037914">
    <property type="entry name" value="SpoVT-AbrB_sf"/>
</dbReference>
<dbReference type="Pfam" id="PF04014">
    <property type="entry name" value="MazE_antitoxin"/>
    <property type="match status" value="1"/>
</dbReference>
<feature type="domain" description="SpoVT-AbrB" evidence="1">
    <location>
        <begin position="6"/>
        <end position="40"/>
    </location>
</feature>
<protein>
    <submittedName>
        <fullName evidence="2">AbrB family transcriptional regulator</fullName>
    </submittedName>
</protein>
<evidence type="ECO:0000259" key="1">
    <source>
        <dbReference type="Pfam" id="PF04014"/>
    </source>
</evidence>
<proteinExistence type="predicted"/>
<dbReference type="Gene3D" id="2.10.260.10">
    <property type="match status" value="1"/>
</dbReference>